<name>A0A1B7TGN9_9ASCO</name>
<dbReference type="PANTHER" id="PTHR11895:SF7">
    <property type="entry name" value="GLUTAMYL-TRNA(GLN) AMIDOTRANSFERASE SUBUNIT A, MITOCHONDRIAL"/>
    <property type="match status" value="1"/>
</dbReference>
<dbReference type="GO" id="GO:0005739">
    <property type="term" value="C:mitochondrion"/>
    <property type="evidence" value="ECO:0007669"/>
    <property type="project" value="TreeGrafter"/>
</dbReference>
<feature type="domain" description="Amidase" evidence="1">
    <location>
        <begin position="51"/>
        <end position="441"/>
    </location>
</feature>
<gene>
    <name evidence="2" type="ORF">HANVADRAFT_120786</name>
</gene>
<comment type="caution">
    <text evidence="2">The sequence shown here is derived from an EMBL/GenBank/DDBJ whole genome shotgun (WGS) entry which is preliminary data.</text>
</comment>
<dbReference type="GO" id="GO:0070681">
    <property type="term" value="P:glutaminyl-tRNAGln biosynthesis via transamidation"/>
    <property type="evidence" value="ECO:0007669"/>
    <property type="project" value="TreeGrafter"/>
</dbReference>
<dbReference type="OrthoDB" id="421993at2759"/>
<sequence>NFFFFLSNSTKLKELYSLISCINPKYKFFNNITPLETLLQNTKEDSKLITYALKDNISSKEHPLTCSSNILNGYKPNYDSTVNKLLKQQNNWINLGKLNLDEFGMGSGGVHSNNGVVINPLYDPITLDNNKNNTNIETRVAGGSSSGAAALCSAKPTFSTENLPFERLAHFTLGTDTGGSVRLPAAWCNVSSFKPSYGRISRFGVLPYAQSLDTVGIISSDLNIISQVYGILDKFDEKDPTSMSKSLRKHVKDKDYGEDNDIISIGLIKEFNLNDIPKTTKDIYYNFLQKLMKMNEIFQIKKVSVNSINNSLPIYFTLAPAEAASNLARFDGLRYGADGNETAESDLKEDGMFVESRSLFGEEVQKRILLGNYNLSSELYDNKYKKAQVLRTELIDDFSSVFKDEHPVYPTNVKVKKDPVDVIISLTSTDKTPLLSAFLKSNSVSPLDEVLQ</sequence>
<dbReference type="Pfam" id="PF01425">
    <property type="entry name" value="Amidase"/>
    <property type="match status" value="1"/>
</dbReference>
<dbReference type="GO" id="GO:0032543">
    <property type="term" value="P:mitochondrial translation"/>
    <property type="evidence" value="ECO:0007669"/>
    <property type="project" value="TreeGrafter"/>
</dbReference>
<dbReference type="GO" id="GO:0030956">
    <property type="term" value="C:glutamyl-tRNA(Gln) amidotransferase complex"/>
    <property type="evidence" value="ECO:0007669"/>
    <property type="project" value="TreeGrafter"/>
</dbReference>
<evidence type="ECO:0000313" key="2">
    <source>
        <dbReference type="EMBL" id="OBA27909.1"/>
    </source>
</evidence>
<proteinExistence type="predicted"/>
<dbReference type="EMBL" id="LXPE01000006">
    <property type="protein sequence ID" value="OBA27909.1"/>
    <property type="molecule type" value="Genomic_DNA"/>
</dbReference>
<dbReference type="PANTHER" id="PTHR11895">
    <property type="entry name" value="TRANSAMIDASE"/>
    <property type="match status" value="1"/>
</dbReference>
<evidence type="ECO:0000259" key="1">
    <source>
        <dbReference type="Pfam" id="PF01425"/>
    </source>
</evidence>
<reference evidence="3" key="1">
    <citation type="journal article" date="2016" name="Proc. Natl. Acad. Sci. U.S.A.">
        <title>Comparative genomics of biotechnologically important yeasts.</title>
        <authorList>
            <person name="Riley R."/>
            <person name="Haridas S."/>
            <person name="Wolfe K.H."/>
            <person name="Lopes M.R."/>
            <person name="Hittinger C.T."/>
            <person name="Goeker M."/>
            <person name="Salamov A.A."/>
            <person name="Wisecaver J.H."/>
            <person name="Long T.M."/>
            <person name="Calvey C.H."/>
            <person name="Aerts A.L."/>
            <person name="Barry K.W."/>
            <person name="Choi C."/>
            <person name="Clum A."/>
            <person name="Coughlan A.Y."/>
            <person name="Deshpande S."/>
            <person name="Douglass A.P."/>
            <person name="Hanson S.J."/>
            <person name="Klenk H.-P."/>
            <person name="LaButti K.M."/>
            <person name="Lapidus A."/>
            <person name="Lindquist E.A."/>
            <person name="Lipzen A.M."/>
            <person name="Meier-Kolthoff J.P."/>
            <person name="Ohm R.A."/>
            <person name="Otillar R.P."/>
            <person name="Pangilinan J.L."/>
            <person name="Peng Y."/>
            <person name="Rokas A."/>
            <person name="Rosa C.A."/>
            <person name="Scheuner C."/>
            <person name="Sibirny A.A."/>
            <person name="Slot J.C."/>
            <person name="Stielow J.B."/>
            <person name="Sun H."/>
            <person name="Kurtzman C.P."/>
            <person name="Blackwell M."/>
            <person name="Grigoriev I.V."/>
            <person name="Jeffries T.W."/>
        </authorList>
    </citation>
    <scope>NUCLEOTIDE SEQUENCE [LARGE SCALE GENOMIC DNA]</scope>
    <source>
        <strain evidence="3">NRRL Y-1626</strain>
    </source>
</reference>
<dbReference type="InterPro" id="IPR000120">
    <property type="entry name" value="Amidase"/>
</dbReference>
<dbReference type="AlphaFoldDB" id="A0A1B7TGN9"/>
<dbReference type="InterPro" id="IPR023631">
    <property type="entry name" value="Amidase_dom"/>
</dbReference>
<protein>
    <submittedName>
        <fullName evidence="2">Amidase signature enzyme</fullName>
    </submittedName>
</protein>
<dbReference type="Gene3D" id="3.90.1300.10">
    <property type="entry name" value="Amidase signature (AS) domain"/>
    <property type="match status" value="1"/>
</dbReference>
<dbReference type="InterPro" id="IPR036928">
    <property type="entry name" value="AS_sf"/>
</dbReference>
<dbReference type="SUPFAM" id="SSF75304">
    <property type="entry name" value="Amidase signature (AS) enzymes"/>
    <property type="match status" value="1"/>
</dbReference>
<accession>A0A1B7TGN9</accession>
<evidence type="ECO:0000313" key="3">
    <source>
        <dbReference type="Proteomes" id="UP000092321"/>
    </source>
</evidence>
<organism evidence="2 3">
    <name type="scientific">Hanseniaspora valbyensis NRRL Y-1626</name>
    <dbReference type="NCBI Taxonomy" id="766949"/>
    <lineage>
        <taxon>Eukaryota</taxon>
        <taxon>Fungi</taxon>
        <taxon>Dikarya</taxon>
        <taxon>Ascomycota</taxon>
        <taxon>Saccharomycotina</taxon>
        <taxon>Saccharomycetes</taxon>
        <taxon>Saccharomycodales</taxon>
        <taxon>Saccharomycodaceae</taxon>
        <taxon>Hanseniaspora</taxon>
    </lineage>
</organism>
<dbReference type="GO" id="GO:0050567">
    <property type="term" value="F:glutaminyl-tRNA synthase (glutamine-hydrolyzing) activity"/>
    <property type="evidence" value="ECO:0007669"/>
    <property type="project" value="TreeGrafter"/>
</dbReference>
<feature type="non-terminal residue" evidence="2">
    <location>
        <position position="1"/>
    </location>
</feature>
<keyword evidence="3" id="KW-1185">Reference proteome</keyword>
<dbReference type="Proteomes" id="UP000092321">
    <property type="component" value="Unassembled WGS sequence"/>
</dbReference>